<dbReference type="PANTHER" id="PTHR43766:SF1">
    <property type="entry name" value="TRYPTOPHAN--TRNA LIGASE, MITOCHONDRIAL"/>
    <property type="match status" value="1"/>
</dbReference>
<dbReference type="GO" id="GO:0004830">
    <property type="term" value="F:tryptophan-tRNA ligase activity"/>
    <property type="evidence" value="ECO:0007669"/>
    <property type="project" value="UniProtKB-EC"/>
</dbReference>
<dbReference type="HAMAP" id="MF_00140_B">
    <property type="entry name" value="Trp_tRNA_synth_B"/>
    <property type="match status" value="1"/>
</dbReference>
<dbReference type="GO" id="GO:0006436">
    <property type="term" value="P:tryptophanyl-tRNA aminoacylation"/>
    <property type="evidence" value="ECO:0007669"/>
    <property type="project" value="InterPro"/>
</dbReference>
<keyword evidence="7 12" id="KW-0648">Protein biosynthesis</keyword>
<evidence type="ECO:0000256" key="5">
    <source>
        <dbReference type="ARBA" id="ARBA00022741"/>
    </source>
</evidence>
<dbReference type="PANTHER" id="PTHR43766">
    <property type="entry name" value="TRYPTOPHAN--TRNA LIGASE, MITOCHONDRIAL"/>
    <property type="match status" value="1"/>
</dbReference>
<keyword evidence="4 12" id="KW-0436">Ligase</keyword>
<keyword evidence="8 12" id="KW-0030">Aminoacyl-tRNA synthetase</keyword>
<keyword evidence="5 12" id="KW-0547">Nucleotide-binding</keyword>
<accession>A0AAV2YBX0</accession>
<dbReference type="AlphaFoldDB" id="A0AAV2YBX0"/>
<evidence type="ECO:0000256" key="2">
    <source>
        <dbReference type="ARBA" id="ARBA00005594"/>
    </source>
</evidence>
<evidence type="ECO:0000256" key="6">
    <source>
        <dbReference type="ARBA" id="ARBA00022840"/>
    </source>
</evidence>
<dbReference type="EC" id="6.1.1.2" evidence="3"/>
<evidence type="ECO:0000256" key="11">
    <source>
        <dbReference type="ARBA" id="ARBA00069760"/>
    </source>
</evidence>
<dbReference type="Pfam" id="PF00579">
    <property type="entry name" value="tRNA-synt_1b"/>
    <property type="match status" value="1"/>
</dbReference>
<dbReference type="PROSITE" id="PS00178">
    <property type="entry name" value="AA_TRNA_LIGASE_I"/>
    <property type="match status" value="1"/>
</dbReference>
<protein>
    <recommendedName>
        <fullName evidence="11">Tryptophan--tRNA ligase, mitochondrial</fullName>
        <ecNumber evidence="3">6.1.1.2</ecNumber>
    </recommendedName>
    <alternativeName>
        <fullName evidence="9">Tryptophanyl-tRNA synthetase</fullName>
    </alternativeName>
</protein>
<dbReference type="GO" id="GO:0005524">
    <property type="term" value="F:ATP binding"/>
    <property type="evidence" value="ECO:0007669"/>
    <property type="project" value="UniProtKB-KW"/>
</dbReference>
<comment type="similarity">
    <text evidence="2 12">Belongs to the class-I aminoacyl-tRNA synthetase family.</text>
</comment>
<evidence type="ECO:0000313" key="13">
    <source>
        <dbReference type="EMBL" id="DAZ92977.1"/>
    </source>
</evidence>
<dbReference type="NCBIfam" id="TIGR00233">
    <property type="entry name" value="trpS"/>
    <property type="match status" value="1"/>
</dbReference>
<name>A0AAV2YBX0_9STRA</name>
<evidence type="ECO:0000256" key="10">
    <source>
        <dbReference type="ARBA" id="ARBA00049929"/>
    </source>
</evidence>
<dbReference type="PRINTS" id="PR01039">
    <property type="entry name" value="TRNASYNTHTRP"/>
</dbReference>
<dbReference type="InterPro" id="IPR002305">
    <property type="entry name" value="aa-tRNA-synth_Ic"/>
</dbReference>
<keyword evidence="14" id="KW-1185">Reference proteome</keyword>
<organism evidence="13 14">
    <name type="scientific">Lagenidium giganteum</name>
    <dbReference type="NCBI Taxonomy" id="4803"/>
    <lineage>
        <taxon>Eukaryota</taxon>
        <taxon>Sar</taxon>
        <taxon>Stramenopiles</taxon>
        <taxon>Oomycota</taxon>
        <taxon>Peronosporomycetes</taxon>
        <taxon>Pythiales</taxon>
        <taxon>Pythiaceae</taxon>
    </lineage>
</organism>
<dbReference type="GO" id="GO:0005759">
    <property type="term" value="C:mitochondrial matrix"/>
    <property type="evidence" value="ECO:0007669"/>
    <property type="project" value="UniProtKB-SubCell"/>
</dbReference>
<evidence type="ECO:0000256" key="3">
    <source>
        <dbReference type="ARBA" id="ARBA00013161"/>
    </source>
</evidence>
<reference evidence="13" key="1">
    <citation type="submission" date="2022-11" db="EMBL/GenBank/DDBJ databases">
        <authorList>
            <person name="Morgan W.R."/>
            <person name="Tartar A."/>
        </authorList>
    </citation>
    <scope>NUCLEOTIDE SEQUENCE</scope>
    <source>
        <strain evidence="13">ARSEF 373</strain>
    </source>
</reference>
<comment type="catalytic activity">
    <reaction evidence="10">
        <text>tRNA(Trp) + L-tryptophan + ATP = L-tryptophyl-tRNA(Trp) + AMP + diphosphate + H(+)</text>
        <dbReference type="Rhea" id="RHEA:24080"/>
        <dbReference type="Rhea" id="RHEA-COMP:9671"/>
        <dbReference type="Rhea" id="RHEA-COMP:9705"/>
        <dbReference type="ChEBI" id="CHEBI:15378"/>
        <dbReference type="ChEBI" id="CHEBI:30616"/>
        <dbReference type="ChEBI" id="CHEBI:33019"/>
        <dbReference type="ChEBI" id="CHEBI:57912"/>
        <dbReference type="ChEBI" id="CHEBI:78442"/>
        <dbReference type="ChEBI" id="CHEBI:78535"/>
        <dbReference type="ChEBI" id="CHEBI:456215"/>
        <dbReference type="EC" id="6.1.1.2"/>
    </reaction>
</comment>
<comment type="caution">
    <text evidence="13">The sequence shown here is derived from an EMBL/GenBank/DDBJ whole genome shotgun (WGS) entry which is preliminary data.</text>
</comment>
<evidence type="ECO:0000256" key="12">
    <source>
        <dbReference type="RuleBase" id="RU363036"/>
    </source>
</evidence>
<evidence type="ECO:0000313" key="14">
    <source>
        <dbReference type="Proteomes" id="UP001146120"/>
    </source>
</evidence>
<gene>
    <name evidence="13" type="ORF">N0F65_004352</name>
</gene>
<keyword evidence="6 12" id="KW-0067">ATP-binding</keyword>
<dbReference type="Gene3D" id="3.40.50.620">
    <property type="entry name" value="HUPs"/>
    <property type="match status" value="1"/>
</dbReference>
<dbReference type="FunFam" id="1.10.240.10:FF:000002">
    <property type="entry name" value="Tryptophan--tRNA ligase"/>
    <property type="match status" value="1"/>
</dbReference>
<evidence type="ECO:0000256" key="4">
    <source>
        <dbReference type="ARBA" id="ARBA00022598"/>
    </source>
</evidence>
<dbReference type="Gene3D" id="1.10.240.10">
    <property type="entry name" value="Tyrosyl-Transfer RNA Synthetase"/>
    <property type="match status" value="1"/>
</dbReference>
<dbReference type="FunFam" id="3.40.50.620:FF:000082">
    <property type="entry name" value="MSW1p Mitochondrial tryptophanyl-tRNA synthetase"/>
    <property type="match status" value="1"/>
</dbReference>
<dbReference type="SUPFAM" id="SSF52374">
    <property type="entry name" value="Nucleotidylyl transferase"/>
    <property type="match status" value="1"/>
</dbReference>
<dbReference type="Proteomes" id="UP001146120">
    <property type="component" value="Unassembled WGS sequence"/>
</dbReference>
<dbReference type="InterPro" id="IPR001412">
    <property type="entry name" value="aa-tRNA-synth_I_CS"/>
</dbReference>
<reference evidence="13" key="2">
    <citation type="journal article" date="2023" name="Microbiol Resour">
        <title>Decontamination and Annotation of the Draft Genome Sequence of the Oomycete Lagenidium giganteum ARSEF 373.</title>
        <authorList>
            <person name="Morgan W.R."/>
            <person name="Tartar A."/>
        </authorList>
    </citation>
    <scope>NUCLEOTIDE SEQUENCE</scope>
    <source>
        <strain evidence="13">ARSEF 373</strain>
    </source>
</reference>
<proteinExistence type="inferred from homology"/>
<evidence type="ECO:0000256" key="1">
    <source>
        <dbReference type="ARBA" id="ARBA00004305"/>
    </source>
</evidence>
<dbReference type="InterPro" id="IPR024109">
    <property type="entry name" value="Trp-tRNA-ligase_bac-type"/>
</dbReference>
<comment type="subcellular location">
    <subcellularLocation>
        <location evidence="1">Mitochondrion matrix</location>
    </subcellularLocation>
</comment>
<evidence type="ECO:0000256" key="7">
    <source>
        <dbReference type="ARBA" id="ARBA00022917"/>
    </source>
</evidence>
<sequence length="358" mass="39488">MGMCQHQRYASISTSVNDSVNAVDTERVLSGIQPTGIPHLGNYCGAISKWVELQNPMEERSKRLYSIVDLHAITVPFDPKRMPTQVRSTVAALLGAGIDPKQSILFKQSDVAFHTELAWYLGCITPIGSLNRMTQYKQKEQQQKMESGLGLLAYPVLMAADILLYKATHVPVGDDQQQHLELARTIADTFNDRFQTRVFPRPQPVANDKQETLYRIMSLRDPTSKMSKSDASALSRIDLTDSADDIRKKIMKSQTDGISGISYDRASRPGVSNLLSILGAVTDRKMDDLVDEYSAHQTGAFKKVVADAVIAKITPIGCRIAEFEADQLYIDQVLADGAHAANEIAATTMIEAKRAMGL</sequence>
<dbReference type="InterPro" id="IPR014729">
    <property type="entry name" value="Rossmann-like_a/b/a_fold"/>
</dbReference>
<dbReference type="InterPro" id="IPR050203">
    <property type="entry name" value="Trp-tRNA_synthetase"/>
</dbReference>
<evidence type="ECO:0000256" key="9">
    <source>
        <dbReference type="ARBA" id="ARBA00030268"/>
    </source>
</evidence>
<dbReference type="CDD" id="cd00806">
    <property type="entry name" value="TrpRS_core"/>
    <property type="match status" value="1"/>
</dbReference>
<evidence type="ECO:0000256" key="8">
    <source>
        <dbReference type="ARBA" id="ARBA00023146"/>
    </source>
</evidence>
<dbReference type="InterPro" id="IPR002306">
    <property type="entry name" value="Trp-tRNA-ligase"/>
</dbReference>
<dbReference type="EMBL" id="DAKRPA010000359">
    <property type="protein sequence ID" value="DAZ92977.1"/>
    <property type="molecule type" value="Genomic_DNA"/>
</dbReference>